<keyword evidence="9" id="KW-1185">Reference proteome</keyword>
<reference evidence="9" key="1">
    <citation type="submission" date="2023-07" db="EMBL/GenBank/DDBJ databases">
        <title>30 novel species of actinomycetes from the DSMZ collection.</title>
        <authorList>
            <person name="Nouioui I."/>
        </authorList>
    </citation>
    <scope>NUCLEOTIDE SEQUENCE [LARGE SCALE GENOMIC DNA]</scope>
    <source>
        <strain evidence="9">DSM 44918</strain>
    </source>
</reference>
<dbReference type="Proteomes" id="UP001183420">
    <property type="component" value="Unassembled WGS sequence"/>
</dbReference>
<dbReference type="EMBL" id="JAVREM010000073">
    <property type="protein sequence ID" value="MDT0322796.1"/>
    <property type="molecule type" value="Genomic_DNA"/>
</dbReference>
<keyword evidence="5" id="KW-0676">Redox-active center</keyword>
<evidence type="ECO:0000256" key="6">
    <source>
        <dbReference type="SAM" id="MobiDB-lite"/>
    </source>
</evidence>
<accession>A0ABU2LYX3</accession>
<dbReference type="InterPro" id="IPR036249">
    <property type="entry name" value="Thioredoxin-like_sf"/>
</dbReference>
<evidence type="ECO:0000256" key="2">
    <source>
        <dbReference type="ARBA" id="ARBA00022729"/>
    </source>
</evidence>
<comment type="similarity">
    <text evidence="1">Belongs to the thioredoxin family. DsbA subfamily.</text>
</comment>
<dbReference type="InterPro" id="IPR012336">
    <property type="entry name" value="Thioredoxin-like_fold"/>
</dbReference>
<name>A0ABU2LYX3_9ACTN</name>
<dbReference type="Pfam" id="PF13462">
    <property type="entry name" value="Thioredoxin_4"/>
    <property type="match status" value="1"/>
</dbReference>
<evidence type="ECO:0000256" key="1">
    <source>
        <dbReference type="ARBA" id="ARBA00005791"/>
    </source>
</evidence>
<dbReference type="PANTHER" id="PTHR13887">
    <property type="entry name" value="GLUTATHIONE S-TRANSFERASE KAPPA"/>
    <property type="match status" value="1"/>
</dbReference>
<evidence type="ECO:0000256" key="4">
    <source>
        <dbReference type="ARBA" id="ARBA00023157"/>
    </source>
</evidence>
<dbReference type="Gene3D" id="3.40.30.10">
    <property type="entry name" value="Glutaredoxin"/>
    <property type="match status" value="1"/>
</dbReference>
<evidence type="ECO:0000256" key="3">
    <source>
        <dbReference type="ARBA" id="ARBA00023002"/>
    </source>
</evidence>
<gene>
    <name evidence="8" type="ORF">RNC47_31235</name>
</gene>
<evidence type="ECO:0000313" key="8">
    <source>
        <dbReference type="EMBL" id="MDT0322796.1"/>
    </source>
</evidence>
<dbReference type="RefSeq" id="WP_311603620.1">
    <property type="nucleotide sequence ID" value="NZ_JAVREM010000073.1"/>
</dbReference>
<evidence type="ECO:0000259" key="7">
    <source>
        <dbReference type="Pfam" id="PF13462"/>
    </source>
</evidence>
<evidence type="ECO:0000256" key="5">
    <source>
        <dbReference type="ARBA" id="ARBA00023284"/>
    </source>
</evidence>
<proteinExistence type="inferred from homology"/>
<feature type="compositionally biased region" description="Polar residues" evidence="6">
    <location>
        <begin position="65"/>
        <end position="77"/>
    </location>
</feature>
<feature type="compositionally biased region" description="Basic residues" evidence="6">
    <location>
        <begin position="1"/>
        <end position="13"/>
    </location>
</feature>
<evidence type="ECO:0000313" key="9">
    <source>
        <dbReference type="Proteomes" id="UP001183420"/>
    </source>
</evidence>
<keyword evidence="4" id="KW-1015">Disulfide bond</keyword>
<feature type="region of interest" description="Disordered" evidence="6">
    <location>
        <begin position="56"/>
        <end position="86"/>
    </location>
</feature>
<feature type="domain" description="Thioredoxin-like fold" evidence="7">
    <location>
        <begin position="92"/>
        <end position="258"/>
    </location>
</feature>
<feature type="region of interest" description="Disordered" evidence="6">
    <location>
        <begin position="1"/>
        <end position="28"/>
    </location>
</feature>
<comment type="caution">
    <text evidence="8">The sequence shown here is derived from an EMBL/GenBank/DDBJ whole genome shotgun (WGS) entry which is preliminary data.</text>
</comment>
<sequence>MPVSRSRKPKNSKAKAVARPTPARRSRPAPVRFGVVALAALLVCALVVGAVSALGGGGGGGGSPTQGESPTAPQGDQGNPAESLERRDADDPYALGDVDAPVVMLQYTDFQSAFDGVHARDAHDDLVREFVDSGVLRIEFRQFPINGPESDAAARASWAAGQQGRFWEFYEVALDEEFHQNDGRFSEERLPELAERAGVADVDRFLADMESEAATETMTRDTNEALSLGVSATPSFLVNGQPLQGAQPLDAFRTAIEAAADAAQG</sequence>
<dbReference type="PANTHER" id="PTHR13887:SF14">
    <property type="entry name" value="DISULFIDE BOND FORMATION PROTEIN D"/>
    <property type="match status" value="1"/>
</dbReference>
<keyword evidence="3" id="KW-0560">Oxidoreductase</keyword>
<organism evidence="8 9">
    <name type="scientific">Streptomyces millisiae</name>
    <dbReference type="NCBI Taxonomy" id="3075542"/>
    <lineage>
        <taxon>Bacteria</taxon>
        <taxon>Bacillati</taxon>
        <taxon>Actinomycetota</taxon>
        <taxon>Actinomycetes</taxon>
        <taxon>Kitasatosporales</taxon>
        <taxon>Streptomycetaceae</taxon>
        <taxon>Streptomyces</taxon>
    </lineage>
</organism>
<keyword evidence="2" id="KW-0732">Signal</keyword>
<protein>
    <submittedName>
        <fullName evidence="8">Thioredoxin domain-containing protein</fullName>
    </submittedName>
</protein>
<dbReference type="SUPFAM" id="SSF52833">
    <property type="entry name" value="Thioredoxin-like"/>
    <property type="match status" value="1"/>
</dbReference>